<evidence type="ECO:0000256" key="2">
    <source>
        <dbReference type="RuleBase" id="RU003814"/>
    </source>
</evidence>
<name>A0AAV0BF03_PHAPC</name>
<dbReference type="InterPro" id="IPR037171">
    <property type="entry name" value="NagB/RpiA_transferase-like"/>
</dbReference>
<dbReference type="SUPFAM" id="SSF100950">
    <property type="entry name" value="NagB/RpiA/CoA transferase-like"/>
    <property type="match status" value="2"/>
</dbReference>
<proteinExistence type="inferred from homology"/>
<gene>
    <name evidence="4" type="ORF">PPACK8108_LOCUS19447</name>
</gene>
<evidence type="ECO:0000256" key="1">
    <source>
        <dbReference type="ARBA" id="ARBA00007251"/>
    </source>
</evidence>
<dbReference type="PANTHER" id="PTHR43475:SF3">
    <property type="entry name" value="TRANSLATION INITIATION FACTOR EIF-2B SUBUNIT FAMILY PROTEIN (AFU_ORTHOLOGUE AFUA_2G14290)"/>
    <property type="match status" value="1"/>
</dbReference>
<dbReference type="EMBL" id="CALTRL010005699">
    <property type="protein sequence ID" value="CAH7684989.1"/>
    <property type="molecule type" value="Genomic_DNA"/>
</dbReference>
<protein>
    <submittedName>
        <fullName evidence="4">Uncharacterized protein</fullName>
    </submittedName>
</protein>
<dbReference type="Proteomes" id="UP001153365">
    <property type="component" value="Unassembled WGS sequence"/>
</dbReference>
<evidence type="ECO:0000313" key="5">
    <source>
        <dbReference type="Proteomes" id="UP001153365"/>
    </source>
</evidence>
<accession>A0AAV0BF03</accession>
<comment type="similarity">
    <text evidence="1 2">Belongs to the eIF-2B alpha/beta/delta subunits family.</text>
</comment>
<reference evidence="4" key="1">
    <citation type="submission" date="2022-06" db="EMBL/GenBank/DDBJ databases">
        <authorList>
            <consortium name="SYNGENTA / RWTH Aachen University"/>
        </authorList>
    </citation>
    <scope>NUCLEOTIDE SEQUENCE</scope>
</reference>
<dbReference type="GO" id="GO:0019509">
    <property type="term" value="P:L-methionine salvage from methylthioadenosine"/>
    <property type="evidence" value="ECO:0007669"/>
    <property type="project" value="TreeGrafter"/>
</dbReference>
<dbReference type="InterPro" id="IPR042529">
    <property type="entry name" value="IF_2B-like_C"/>
</dbReference>
<sequence>MSNPARYGAYGPGGPSRYPFQVGGYPPFYHPAARPRIPSSAKPPYETPSAWQTPGHLPHPTNVDGGPAWTGPGVPPDEFHNTPYYNPDEEAAYPPGSGHPTPWASLPREFQLDPEAGWAYGPNRPGNHNHDWYSWPAGAEQGSTRRPYNQLDHYTQSLDQRQSRLRWREEILRGDPEKAIADRAIESSTLVISFITRGPVDHPLGQGDEILFFRARRKDPTRYQYSQDLRAPWSFLAIEALPAVPIDSDEPVLSSDELSKKSIVGLIPTIDPQKDLRLVRRSKPLRWDSTTVLESFLYRIAEGKEDPDSEAYKELEVRLGHQLHYWTGLSAVCLPPALSMGIDDIFADQDSRSDQLCQKALDVLYLCVQAAYARSGFRYYPIPLPPPGQPEFEICVKRRVWAYWSEVASWHLAQIRPDARVSISYSLTKALNAVRPSVDDNKVTLEDLEKYLVNAIATEADRSRNATRILIREGISEILYNQTFFPEGDALDKMHIFTSSSSSIVYNVIAKLITNVLSRKPGSPSGNNKSAATRKIMDLKITIAESRPLCEGVALALRLSHVVDSYTEYRDRTAKSNKRTSAAPSLADLGPAALDSDIQSRLRQLMIETEQARSPNKIPAQTLGLAHLLADIDAKKEKKEPKVTIELITDAAVVSTVMGACGSGVRPIILLSADRILSNGSAVNKVGSAQMAWAGKKSGGIVIILSRADRVHSKDLPAPGKPSNAASELTASWKLTVGDQQVDELVSASHMVISNPTYEDIGIDNISGYITELGFMEVDVLSELSNIRSDLEKVVWPAA</sequence>
<comment type="caution">
    <text evidence="4">The sequence shown here is derived from an EMBL/GenBank/DDBJ whole genome shotgun (WGS) entry which is preliminary data.</text>
</comment>
<evidence type="ECO:0000256" key="3">
    <source>
        <dbReference type="SAM" id="MobiDB-lite"/>
    </source>
</evidence>
<organism evidence="4 5">
    <name type="scientific">Phakopsora pachyrhizi</name>
    <name type="common">Asian soybean rust disease fungus</name>
    <dbReference type="NCBI Taxonomy" id="170000"/>
    <lineage>
        <taxon>Eukaryota</taxon>
        <taxon>Fungi</taxon>
        <taxon>Dikarya</taxon>
        <taxon>Basidiomycota</taxon>
        <taxon>Pucciniomycotina</taxon>
        <taxon>Pucciniomycetes</taxon>
        <taxon>Pucciniales</taxon>
        <taxon>Phakopsoraceae</taxon>
        <taxon>Phakopsora</taxon>
    </lineage>
</organism>
<keyword evidence="5" id="KW-1185">Reference proteome</keyword>
<dbReference type="PANTHER" id="PTHR43475">
    <property type="entry name" value="METHYLTHIORIBOSE-1-PHOSPHATE ISOMERASE"/>
    <property type="match status" value="1"/>
</dbReference>
<dbReference type="GO" id="GO:0046523">
    <property type="term" value="F:S-methyl-5-thioribose-1-phosphate isomerase activity"/>
    <property type="evidence" value="ECO:0007669"/>
    <property type="project" value="TreeGrafter"/>
</dbReference>
<dbReference type="AlphaFoldDB" id="A0AAV0BF03"/>
<feature type="region of interest" description="Disordered" evidence="3">
    <location>
        <begin position="33"/>
        <end position="107"/>
    </location>
</feature>
<evidence type="ECO:0000313" key="4">
    <source>
        <dbReference type="EMBL" id="CAH7684989.1"/>
    </source>
</evidence>
<dbReference type="Gene3D" id="3.40.50.10470">
    <property type="entry name" value="Translation initiation factor eif-2b, domain 2"/>
    <property type="match status" value="1"/>
</dbReference>
<dbReference type="Pfam" id="PF01008">
    <property type="entry name" value="IF-2B"/>
    <property type="match status" value="1"/>
</dbReference>
<dbReference type="InterPro" id="IPR000649">
    <property type="entry name" value="IF-2B-related"/>
</dbReference>